<keyword evidence="2" id="KW-0732">Signal</keyword>
<dbReference type="RefSeq" id="WP_193538577.1">
    <property type="nucleotide sequence ID" value="NZ_JADCKF010000011.1"/>
</dbReference>
<keyword evidence="4" id="KW-0378">Hydrolase</keyword>
<dbReference type="PANTHER" id="PTHR40446:SF2">
    <property type="entry name" value="N-ACETYLGLUCOSAMINE-1-PHOSPHODIESTER ALPHA-N-ACETYLGLUCOSAMINIDASE"/>
    <property type="match status" value="1"/>
</dbReference>
<gene>
    <name evidence="4" type="ORF">INF37_12220</name>
</gene>
<dbReference type="GO" id="GO:0016798">
    <property type="term" value="F:hydrolase activity, acting on glycosyl bonds"/>
    <property type="evidence" value="ECO:0007669"/>
    <property type="project" value="UniProtKB-KW"/>
</dbReference>
<feature type="domain" description="SLH" evidence="3">
    <location>
        <begin position="914"/>
        <end position="977"/>
    </location>
</feature>
<feature type="domain" description="SLH" evidence="3">
    <location>
        <begin position="978"/>
        <end position="1030"/>
    </location>
</feature>
<dbReference type="InterPro" id="IPR001119">
    <property type="entry name" value="SLH_dom"/>
</dbReference>
<feature type="signal peptide" evidence="2">
    <location>
        <begin position="1"/>
        <end position="25"/>
    </location>
</feature>
<dbReference type="Gene3D" id="2.60.120.430">
    <property type="entry name" value="Galactose-binding lectin"/>
    <property type="match status" value="1"/>
</dbReference>
<keyword evidence="5" id="KW-1185">Reference proteome</keyword>
<evidence type="ECO:0000313" key="4">
    <source>
        <dbReference type="EMBL" id="MBE5056752.1"/>
    </source>
</evidence>
<feature type="chain" id="PRO_5046776354" evidence="2">
    <location>
        <begin position="26"/>
        <end position="1030"/>
    </location>
</feature>
<reference evidence="4 5" key="1">
    <citation type="submission" date="2020-10" db="EMBL/GenBank/DDBJ databases">
        <title>ChiBAC.</title>
        <authorList>
            <person name="Zenner C."/>
            <person name="Hitch T.C.A."/>
            <person name="Clavel T."/>
        </authorList>
    </citation>
    <scope>NUCLEOTIDE SEQUENCE [LARGE SCALE GENOMIC DNA]</scope>
    <source>
        <strain evidence="4 5">DSM 107456</strain>
    </source>
</reference>
<dbReference type="Pfam" id="PF00395">
    <property type="entry name" value="SLH"/>
    <property type="match status" value="3"/>
</dbReference>
<keyword evidence="1" id="KW-0677">Repeat</keyword>
<sequence length="1030" mass="106685">MSIWSKRAAAAAMALVMVGSTAASASVALGHDIHSGSVGLSPGTGVDFQIFWSDTYSDLRTENYLTYTPNADVRPTMAYGKSITSRETLTTMAKTLESQGKRVVGGINGGYYSFSTGAPEGVIITDGILRSTPSADSSQGGGSWYYGIGFREDGTAFIGQPKIAVRANFGGQTYNIAGGLNKVRSDTGGYVLLNSDFGSTTNNTSAGVDVILTPVLDGVGETVTREDGAVLTRREAPAVMSRMTFTVDQVLESNSSIAIPSGKYVLTVNNKSGEAATAPLKALKAGDTVEVDFATSDTRWTEAVEATGAPSRLVNAGQVDYASFINDPNAKTRRARTAIGLKADGSVVFYTIDGDQSGYSVGATLEQVAMRLIELGCVEAVALDGGGSTTLGATYPGESTLGVVNKPSGGSQRANSTAIFLTTTLTATGVLGSYYVTPSDAMLLAGSSIQLSAQALDTAYYPMSDTTPVSYFIQNGDGLVTTDGLFTAGSESGTTQVTASGGGAEGSATMTVVKTPDSISLRNESSGKSVTSLNVAPREQVNLKADAVYRKLSLVSQDSSYTWTCDPAVGSVDPNGVFTAGSEGASGTLTVSAGGKSVSIPVSVAGHILPLENCEGDLSAFVSGETVTAAPETGLEHVCFGRQSVRLDYDAAQNGTAALSVNLPITDGERRLDLWVYGDGSGNSLTASVTVGSGEGAAVEPVVLTGLDFTGWKKISVELPQGATALSGLNIIYGGGAQSQGTIWVDQLTTANQQMEDNAAPNVTVKVSGSQLTATVTDDVDKTIYAKNVEATYDGTPLEVTWNESTNSLSATLPASDGKAHRVTVTASDASGNLARASADIAPDAAHANVFTDMTGHWAAKYATYLYDTGVTSGTGAPGEPLTFAPDRNITRGEFFALVARWLDLDLEQYADVELPFADADQAPAWALGEIKAMYSLGILSGSESGGKLYLNANANISRVEVMTILGRTQAKGYEAPALTAADAGDVPAWALDYVRILVGQGVVSGYGNKLNPNQSITRGEVATMLYTMR</sequence>
<dbReference type="EMBL" id="JADCKF010000011">
    <property type="protein sequence ID" value="MBE5056752.1"/>
    <property type="molecule type" value="Genomic_DNA"/>
</dbReference>
<dbReference type="PANTHER" id="PTHR40446">
    <property type="entry name" value="N-ACETYLGLUCOSAMINE-1-PHOSPHODIESTER ALPHA-N-ACETYLGLUCOSAMINIDASE"/>
    <property type="match status" value="1"/>
</dbReference>
<evidence type="ECO:0000259" key="3">
    <source>
        <dbReference type="PROSITE" id="PS51272"/>
    </source>
</evidence>
<evidence type="ECO:0000256" key="2">
    <source>
        <dbReference type="SAM" id="SignalP"/>
    </source>
</evidence>
<dbReference type="PROSITE" id="PS51272">
    <property type="entry name" value="SLH"/>
    <property type="match status" value="3"/>
</dbReference>
<dbReference type="Pfam" id="PF09992">
    <property type="entry name" value="NAGPA"/>
    <property type="match status" value="1"/>
</dbReference>
<dbReference type="InterPro" id="IPR018711">
    <property type="entry name" value="NAGPA"/>
</dbReference>
<protein>
    <submittedName>
        <fullName evidence="4">Phosphodiester glycosidase family protein</fullName>
    </submittedName>
</protein>
<feature type="domain" description="SLH" evidence="3">
    <location>
        <begin position="846"/>
        <end position="913"/>
    </location>
</feature>
<evidence type="ECO:0000256" key="1">
    <source>
        <dbReference type="ARBA" id="ARBA00022737"/>
    </source>
</evidence>
<comment type="caution">
    <text evidence="4">The sequence shown here is derived from an EMBL/GenBank/DDBJ whole genome shotgun (WGS) entry which is preliminary data.</text>
</comment>
<dbReference type="Proteomes" id="UP000806211">
    <property type="component" value="Unassembled WGS sequence"/>
</dbReference>
<evidence type="ECO:0000313" key="5">
    <source>
        <dbReference type="Proteomes" id="UP000806211"/>
    </source>
</evidence>
<accession>A0ABR9RDH6</accession>
<proteinExistence type="predicted"/>
<name>A0ABR9RDH6_9FIRM</name>
<organism evidence="4 5">
    <name type="scientific">Pseudoflavonifractor gallinarum</name>
    <dbReference type="NCBI Taxonomy" id="2779352"/>
    <lineage>
        <taxon>Bacteria</taxon>
        <taxon>Bacillati</taxon>
        <taxon>Bacillota</taxon>
        <taxon>Clostridia</taxon>
        <taxon>Eubacteriales</taxon>
        <taxon>Oscillospiraceae</taxon>
        <taxon>Pseudoflavonifractor</taxon>
    </lineage>
</organism>
<keyword evidence="4" id="KW-0326">Glycosidase</keyword>